<feature type="transmembrane region" description="Helical" evidence="7">
    <location>
        <begin position="567"/>
        <end position="585"/>
    </location>
</feature>
<name>A0A4U9Y8A2_STRAP</name>
<dbReference type="PANTHER" id="PTHR43337">
    <property type="entry name" value="XANTHINE/URACIL PERMEASE C887.17-RELATED"/>
    <property type="match status" value="1"/>
</dbReference>
<feature type="transmembrane region" description="Helical" evidence="7">
    <location>
        <begin position="75"/>
        <end position="94"/>
    </location>
</feature>
<keyword evidence="5 7" id="KW-1133">Transmembrane helix</keyword>
<evidence type="ECO:0000256" key="2">
    <source>
        <dbReference type="ARBA" id="ARBA00005697"/>
    </source>
</evidence>
<dbReference type="InterPro" id="IPR006043">
    <property type="entry name" value="NCS2"/>
</dbReference>
<reference evidence="8 9" key="1">
    <citation type="submission" date="2019-05" db="EMBL/GenBank/DDBJ databases">
        <authorList>
            <consortium name="Pathogen Informatics"/>
        </authorList>
    </citation>
    <scope>NUCLEOTIDE SEQUENCE [LARGE SCALE GENOMIC DNA]</scope>
    <source>
        <strain evidence="8 9">NCTC11062</strain>
    </source>
</reference>
<keyword evidence="3" id="KW-0813">Transport</keyword>
<organism evidence="8 9">
    <name type="scientific">Streptococcus anginosus</name>
    <dbReference type="NCBI Taxonomy" id="1328"/>
    <lineage>
        <taxon>Bacteria</taxon>
        <taxon>Bacillati</taxon>
        <taxon>Bacillota</taxon>
        <taxon>Bacilli</taxon>
        <taxon>Lactobacillales</taxon>
        <taxon>Streptococcaceae</taxon>
        <taxon>Streptococcus</taxon>
        <taxon>Streptococcus anginosus group</taxon>
    </lineage>
</organism>
<gene>
    <name evidence="8" type="primary">yicO</name>
    <name evidence="8" type="ORF">NCTC11062_00335</name>
</gene>
<evidence type="ECO:0000256" key="1">
    <source>
        <dbReference type="ARBA" id="ARBA00004127"/>
    </source>
</evidence>
<feature type="transmembrane region" description="Helical" evidence="7">
    <location>
        <begin position="216"/>
        <end position="233"/>
    </location>
</feature>
<evidence type="ECO:0000256" key="4">
    <source>
        <dbReference type="ARBA" id="ARBA00022692"/>
    </source>
</evidence>
<comment type="similarity">
    <text evidence="2">Belongs to the nucleobase:cation symporter-2 (NCS2) (TC 2.A.40) family. Azg-like subfamily.</text>
</comment>
<evidence type="ECO:0000256" key="5">
    <source>
        <dbReference type="ARBA" id="ARBA00022989"/>
    </source>
</evidence>
<accession>A0A4U9Y8A2</accession>
<dbReference type="GO" id="GO:0005886">
    <property type="term" value="C:plasma membrane"/>
    <property type="evidence" value="ECO:0007669"/>
    <property type="project" value="TreeGrafter"/>
</dbReference>
<feature type="transmembrane region" description="Helical" evidence="7">
    <location>
        <begin position="130"/>
        <end position="147"/>
    </location>
</feature>
<comment type="subcellular location">
    <subcellularLocation>
        <location evidence="1">Endomembrane system</location>
        <topology evidence="1">Multi-pass membrane protein</topology>
    </subcellularLocation>
</comment>
<sequence>MDKFFKLKENGTTVRTEVLAGLTTFFAMSYILFVNPEMLSQTGMPAQGVFLATIIGTVAGTLMMALYANIPYAQAPGMGLNAFFTYTVVFALGYTWQEALAMVFLCGIISIIVTLTKVRTIIIHAIPESLKYAISGGIGIFLAYIGVKKAGLLKFSIDPGTYTVAGKGADKAQAAIMANGMATPGLVDFNNPAVLVALFGIFITIFFVLKRVRGGIVLSIAATTIVAILVGVVDLSKINFASNNIGAAVQDLGKIFGAALGKDGLLALFAKPSRIPEVLLAILAFSLTDIFDNIGTLISTGRKAGIFNIADEEAAKDSSGLQTKMDKALFSDMVGTTIGAIAGTSNVTTYVESAAGIEAGGRTGLTALVVAALFAISSFFSPLLAIVPTVAVAPILIIVGIMMLSSMKDIEWDDLSEAVPAFFTSVFMGFTYSITHGIAMVGTTIGAIAGTSNVTTYVESAAGIEAGGRTGLTALVVAALFAISSFFSPLLAIVPTVAVAPILIIVGIMMLSSMKDIEWDDLSEAVPAFFTSVFMGFTYSITHGIAAGFIMYAFVKIIKGEAKEVHPIIWVLDALFILNFISLALA</sequence>
<feature type="transmembrane region" description="Helical" evidence="7">
    <location>
        <begin position="426"/>
        <end position="449"/>
    </location>
</feature>
<feature type="transmembrane region" description="Helical" evidence="7">
    <location>
        <begin position="45"/>
        <end position="68"/>
    </location>
</feature>
<feature type="transmembrane region" description="Helical" evidence="7">
    <location>
        <begin position="532"/>
        <end position="555"/>
    </location>
</feature>
<dbReference type="RefSeq" id="WP_143876473.1">
    <property type="nucleotide sequence ID" value="NZ_CABEID010000001.1"/>
</dbReference>
<dbReference type="InterPro" id="IPR045018">
    <property type="entry name" value="Azg-like"/>
</dbReference>
<keyword evidence="4 7" id="KW-0812">Transmembrane</keyword>
<dbReference type="Proteomes" id="UP000403538">
    <property type="component" value="Unassembled WGS sequence"/>
</dbReference>
<feature type="transmembrane region" description="Helical" evidence="7">
    <location>
        <begin position="363"/>
        <end position="380"/>
    </location>
</feature>
<feature type="transmembrane region" description="Helical" evidence="7">
    <location>
        <begin position="386"/>
        <end position="405"/>
    </location>
</feature>
<feature type="transmembrane region" description="Helical" evidence="7">
    <location>
        <begin position="490"/>
        <end position="512"/>
    </location>
</feature>
<dbReference type="GO" id="GO:0012505">
    <property type="term" value="C:endomembrane system"/>
    <property type="evidence" value="ECO:0007669"/>
    <property type="project" value="UniProtKB-SubCell"/>
</dbReference>
<dbReference type="PANTHER" id="PTHR43337:SF1">
    <property type="entry name" value="XANTHINE_URACIL PERMEASE C887.17-RELATED"/>
    <property type="match status" value="1"/>
</dbReference>
<dbReference type="EMBL" id="CABEID010000001">
    <property type="protein sequence ID" value="VTS22272.1"/>
    <property type="molecule type" value="Genomic_DNA"/>
</dbReference>
<dbReference type="Pfam" id="PF00860">
    <property type="entry name" value="Xan_ur_permease"/>
    <property type="match status" value="3"/>
</dbReference>
<evidence type="ECO:0000256" key="7">
    <source>
        <dbReference type="SAM" id="Phobius"/>
    </source>
</evidence>
<feature type="transmembrane region" description="Helical" evidence="7">
    <location>
        <begin position="189"/>
        <end position="209"/>
    </location>
</feature>
<feature type="transmembrane region" description="Helical" evidence="7">
    <location>
        <begin position="100"/>
        <end position="118"/>
    </location>
</feature>
<evidence type="ECO:0000313" key="9">
    <source>
        <dbReference type="Proteomes" id="UP000403538"/>
    </source>
</evidence>
<evidence type="ECO:0000256" key="6">
    <source>
        <dbReference type="ARBA" id="ARBA00023136"/>
    </source>
</evidence>
<protein>
    <submittedName>
        <fullName evidence="8">Putative xanthine/uracil permease</fullName>
    </submittedName>
</protein>
<feature type="transmembrane region" description="Helical" evidence="7">
    <location>
        <begin position="12"/>
        <end position="33"/>
    </location>
</feature>
<feature type="transmembrane region" description="Helical" evidence="7">
    <location>
        <begin position="461"/>
        <end position="483"/>
    </location>
</feature>
<evidence type="ECO:0000256" key="3">
    <source>
        <dbReference type="ARBA" id="ARBA00022448"/>
    </source>
</evidence>
<evidence type="ECO:0000313" key="8">
    <source>
        <dbReference type="EMBL" id="VTS22272.1"/>
    </source>
</evidence>
<dbReference type="GO" id="GO:0005345">
    <property type="term" value="F:purine nucleobase transmembrane transporter activity"/>
    <property type="evidence" value="ECO:0007669"/>
    <property type="project" value="TreeGrafter"/>
</dbReference>
<keyword evidence="6 7" id="KW-0472">Membrane</keyword>
<dbReference type="AlphaFoldDB" id="A0A4U9Y8A2"/>
<proteinExistence type="inferred from homology"/>